<keyword evidence="3" id="KW-1185">Reference proteome</keyword>
<accession>A0A9W6GXX6</accession>
<feature type="transmembrane region" description="Helical" evidence="1">
    <location>
        <begin position="202"/>
        <end position="225"/>
    </location>
</feature>
<comment type="caution">
    <text evidence="2">The sequence shown here is derived from an EMBL/GenBank/DDBJ whole genome shotgun (WGS) entry which is preliminary data.</text>
</comment>
<dbReference type="InterPro" id="IPR025333">
    <property type="entry name" value="DUF4239"/>
</dbReference>
<reference evidence="2" key="1">
    <citation type="journal article" date="2023" name="Int. J. Syst. Evol. Microbiol.">
        <title>Methylocystis iwaonis sp. nov., a type II methane-oxidizing bacterium from surface soil of a rice paddy field in Japan, and emended description of the genus Methylocystis (ex Whittenbury et al. 1970) Bowman et al. 1993.</title>
        <authorList>
            <person name="Kaise H."/>
            <person name="Sawadogo J.B."/>
            <person name="Alam M.S."/>
            <person name="Ueno C."/>
            <person name="Dianou D."/>
            <person name="Shinjo R."/>
            <person name="Asakawa S."/>
        </authorList>
    </citation>
    <scope>NUCLEOTIDE SEQUENCE</scope>
    <source>
        <strain evidence="2">LMG27198</strain>
    </source>
</reference>
<dbReference type="Proteomes" id="UP001144323">
    <property type="component" value="Unassembled WGS sequence"/>
</dbReference>
<proteinExistence type="predicted"/>
<evidence type="ECO:0000313" key="2">
    <source>
        <dbReference type="EMBL" id="GLI95039.1"/>
    </source>
</evidence>
<evidence type="ECO:0000313" key="3">
    <source>
        <dbReference type="Proteomes" id="UP001144323"/>
    </source>
</evidence>
<feature type="transmembrane region" description="Helical" evidence="1">
    <location>
        <begin position="44"/>
        <end position="63"/>
    </location>
</feature>
<evidence type="ECO:0008006" key="4">
    <source>
        <dbReference type="Google" id="ProtNLM"/>
    </source>
</evidence>
<protein>
    <recommendedName>
        <fullName evidence="4">DUF4239 domain-containing protein</fullName>
    </recommendedName>
</protein>
<dbReference type="EMBL" id="BSEC01000001">
    <property type="protein sequence ID" value="GLI95039.1"/>
    <property type="molecule type" value="Genomic_DNA"/>
</dbReference>
<gene>
    <name evidence="2" type="ORF">LMG27198_40310</name>
</gene>
<keyword evidence="1" id="KW-0812">Transmembrane</keyword>
<evidence type="ECO:0000256" key="1">
    <source>
        <dbReference type="SAM" id="Phobius"/>
    </source>
</evidence>
<keyword evidence="1" id="KW-0472">Membrane</keyword>
<sequence>MSPITVCLIAFLFIFSAAVAGMVIKDRLPEHLLSDESQAIIKAARSVVVGLAALTLGLLIATAKSSFDAKETELKDSAAKMIALNRLLGKYGPDSAKARTALRQVAQSGIGVIEKIGREGMNHEVAGGEGIDRLLTELMELPERNPGQAWIKTSALSLGNDISISRWKIYQGSSSTVSPLFLSVLVFWLMTIFFSLGLIAPINASVICALFTAALSMTGAILLTLEMDQPYGGMIQMSPEPLKMALKQFR</sequence>
<organism evidence="2 3">
    <name type="scientific">Methylocystis echinoides</name>
    <dbReference type="NCBI Taxonomy" id="29468"/>
    <lineage>
        <taxon>Bacteria</taxon>
        <taxon>Pseudomonadati</taxon>
        <taxon>Pseudomonadota</taxon>
        <taxon>Alphaproteobacteria</taxon>
        <taxon>Hyphomicrobiales</taxon>
        <taxon>Methylocystaceae</taxon>
        <taxon>Methylocystis</taxon>
    </lineage>
</organism>
<dbReference type="AlphaFoldDB" id="A0A9W6GXX6"/>
<feature type="transmembrane region" description="Helical" evidence="1">
    <location>
        <begin position="176"/>
        <end position="196"/>
    </location>
</feature>
<keyword evidence="1" id="KW-1133">Transmembrane helix</keyword>
<name>A0A9W6GXX6_9HYPH</name>
<dbReference type="RefSeq" id="WP_281805367.1">
    <property type="nucleotide sequence ID" value="NZ_BSEC01000001.1"/>
</dbReference>
<dbReference type="Pfam" id="PF14023">
    <property type="entry name" value="Bestrophin-like"/>
    <property type="match status" value="1"/>
</dbReference>